<dbReference type="AlphaFoldDB" id="A0A8T0IYI3"/>
<keyword evidence="1" id="KW-0732">Signal</keyword>
<dbReference type="EMBL" id="CM026422">
    <property type="protein sequence ID" value="KAG0588790.1"/>
    <property type="molecule type" value="Genomic_DNA"/>
</dbReference>
<comment type="caution">
    <text evidence="2">The sequence shown here is derived from an EMBL/GenBank/DDBJ whole genome shotgun (WGS) entry which is preliminary data.</text>
</comment>
<feature type="chain" id="PRO_5035831803" evidence="1">
    <location>
        <begin position="26"/>
        <end position="153"/>
    </location>
</feature>
<evidence type="ECO:0000256" key="1">
    <source>
        <dbReference type="SAM" id="SignalP"/>
    </source>
</evidence>
<dbReference type="Proteomes" id="UP000822688">
    <property type="component" value="Chromosome 2"/>
</dbReference>
<evidence type="ECO:0000313" key="3">
    <source>
        <dbReference type="Proteomes" id="UP000822688"/>
    </source>
</evidence>
<feature type="signal peptide" evidence="1">
    <location>
        <begin position="1"/>
        <end position="25"/>
    </location>
</feature>
<protein>
    <submittedName>
        <fullName evidence="2">Uncharacterized protein</fullName>
    </submittedName>
</protein>
<sequence length="153" mass="16521">MGTSVMKSSRLVVMILAVVLLETCASEVDAALRVYNGIEAETITVRQPPGCCNYCTGEVCPTVCQVCKDVVIKSRTEVTLEPNVGPYPLESLIIRVQGDIYCVPEGDRKYLTASAQLRIGPGDCGQAFPYDIRSNIVDGSNRIATCLRLCGQS</sequence>
<reference evidence="2" key="1">
    <citation type="submission" date="2020-06" db="EMBL/GenBank/DDBJ databases">
        <title>WGS assembly of Ceratodon purpureus strain R40.</title>
        <authorList>
            <person name="Carey S.B."/>
            <person name="Jenkins J."/>
            <person name="Shu S."/>
            <person name="Lovell J.T."/>
            <person name="Sreedasyam A."/>
            <person name="Maumus F."/>
            <person name="Tiley G.P."/>
            <person name="Fernandez-Pozo N."/>
            <person name="Barry K."/>
            <person name="Chen C."/>
            <person name="Wang M."/>
            <person name="Lipzen A."/>
            <person name="Daum C."/>
            <person name="Saski C.A."/>
            <person name="Payton A.C."/>
            <person name="Mcbreen J.C."/>
            <person name="Conrad R.E."/>
            <person name="Kollar L.M."/>
            <person name="Olsson S."/>
            <person name="Huttunen S."/>
            <person name="Landis J.B."/>
            <person name="Wickett N.J."/>
            <person name="Johnson M.G."/>
            <person name="Rensing S.A."/>
            <person name="Grimwood J."/>
            <person name="Schmutz J."/>
            <person name="Mcdaniel S.F."/>
        </authorList>
    </citation>
    <scope>NUCLEOTIDE SEQUENCE</scope>
    <source>
        <strain evidence="2">R40</strain>
    </source>
</reference>
<gene>
    <name evidence="2" type="ORF">KC19_2G269100</name>
</gene>
<keyword evidence="3" id="KW-1185">Reference proteome</keyword>
<proteinExistence type="predicted"/>
<name>A0A8T0IYI3_CERPU</name>
<evidence type="ECO:0000313" key="2">
    <source>
        <dbReference type="EMBL" id="KAG0588790.1"/>
    </source>
</evidence>
<organism evidence="2 3">
    <name type="scientific">Ceratodon purpureus</name>
    <name type="common">Fire moss</name>
    <name type="synonym">Dicranum purpureum</name>
    <dbReference type="NCBI Taxonomy" id="3225"/>
    <lineage>
        <taxon>Eukaryota</taxon>
        <taxon>Viridiplantae</taxon>
        <taxon>Streptophyta</taxon>
        <taxon>Embryophyta</taxon>
        <taxon>Bryophyta</taxon>
        <taxon>Bryophytina</taxon>
        <taxon>Bryopsida</taxon>
        <taxon>Dicranidae</taxon>
        <taxon>Pseudoditrichales</taxon>
        <taxon>Ditrichaceae</taxon>
        <taxon>Ceratodon</taxon>
    </lineage>
</organism>
<accession>A0A8T0IYI3</accession>